<dbReference type="EMBL" id="CACTIH010000048">
    <property type="protein sequence ID" value="CAA2941287.1"/>
    <property type="molecule type" value="Genomic_DNA"/>
</dbReference>
<dbReference type="AlphaFoldDB" id="A0A8S0PGC9"/>
<dbReference type="Gramene" id="OE9A052760T1">
    <property type="protein sequence ID" value="OE9A052760C1"/>
    <property type="gene ID" value="OE9A052760"/>
</dbReference>
<evidence type="ECO:0000313" key="2">
    <source>
        <dbReference type="Proteomes" id="UP000594638"/>
    </source>
</evidence>
<proteinExistence type="predicted"/>
<evidence type="ECO:0000313" key="1">
    <source>
        <dbReference type="EMBL" id="CAA2941287.1"/>
    </source>
</evidence>
<gene>
    <name evidence="1" type="ORF">OLEA9_A052760</name>
</gene>
<keyword evidence="2" id="KW-1185">Reference proteome</keyword>
<reference evidence="1 2" key="1">
    <citation type="submission" date="2019-12" db="EMBL/GenBank/DDBJ databases">
        <authorList>
            <person name="Alioto T."/>
            <person name="Alioto T."/>
            <person name="Gomez Garrido J."/>
        </authorList>
    </citation>
    <scope>NUCLEOTIDE SEQUENCE [LARGE SCALE GENOMIC DNA]</scope>
</reference>
<accession>A0A8S0PGC9</accession>
<name>A0A8S0PGC9_OLEEU</name>
<organism evidence="1 2">
    <name type="scientific">Olea europaea subsp. europaea</name>
    <dbReference type="NCBI Taxonomy" id="158383"/>
    <lineage>
        <taxon>Eukaryota</taxon>
        <taxon>Viridiplantae</taxon>
        <taxon>Streptophyta</taxon>
        <taxon>Embryophyta</taxon>
        <taxon>Tracheophyta</taxon>
        <taxon>Spermatophyta</taxon>
        <taxon>Magnoliopsida</taxon>
        <taxon>eudicotyledons</taxon>
        <taxon>Gunneridae</taxon>
        <taxon>Pentapetalae</taxon>
        <taxon>asterids</taxon>
        <taxon>lamiids</taxon>
        <taxon>Lamiales</taxon>
        <taxon>Oleaceae</taxon>
        <taxon>Oleeae</taxon>
        <taxon>Olea</taxon>
    </lineage>
</organism>
<dbReference type="Proteomes" id="UP000594638">
    <property type="component" value="Unassembled WGS sequence"/>
</dbReference>
<protein>
    <submittedName>
        <fullName evidence="1">Uncharacterized protein</fullName>
    </submittedName>
</protein>
<sequence length="101" mass="11242">MAGRFHPTTSAFDGATSSTAYVLENEPKDGLGKEAGFDDVTDVPAIERKVDLPKKDPKLEEEVRGKIIGRNELEIEPRFDDVRDVPAAETNVEVREKDPKF</sequence>
<comment type="caution">
    <text evidence="1">The sequence shown here is derived from an EMBL/GenBank/DDBJ whole genome shotgun (WGS) entry which is preliminary data.</text>
</comment>